<name>A0A9D4HNN5_DREPO</name>
<proteinExistence type="predicted"/>
<reference evidence="1" key="2">
    <citation type="submission" date="2020-11" db="EMBL/GenBank/DDBJ databases">
        <authorList>
            <person name="McCartney M.A."/>
            <person name="Auch B."/>
            <person name="Kono T."/>
            <person name="Mallez S."/>
            <person name="Becker A."/>
            <person name="Gohl D.M."/>
            <person name="Silverstein K.A.T."/>
            <person name="Koren S."/>
            <person name="Bechman K.B."/>
            <person name="Herman A."/>
            <person name="Abrahante J.E."/>
            <person name="Garbe J."/>
        </authorList>
    </citation>
    <scope>NUCLEOTIDE SEQUENCE</scope>
    <source>
        <strain evidence="1">Duluth1</strain>
        <tissue evidence="1">Whole animal</tissue>
    </source>
</reference>
<keyword evidence="2" id="KW-1185">Reference proteome</keyword>
<dbReference type="AlphaFoldDB" id="A0A9D4HNN5"/>
<evidence type="ECO:0000313" key="2">
    <source>
        <dbReference type="Proteomes" id="UP000828390"/>
    </source>
</evidence>
<organism evidence="1 2">
    <name type="scientific">Dreissena polymorpha</name>
    <name type="common">Zebra mussel</name>
    <name type="synonym">Mytilus polymorpha</name>
    <dbReference type="NCBI Taxonomy" id="45954"/>
    <lineage>
        <taxon>Eukaryota</taxon>
        <taxon>Metazoa</taxon>
        <taxon>Spiralia</taxon>
        <taxon>Lophotrochozoa</taxon>
        <taxon>Mollusca</taxon>
        <taxon>Bivalvia</taxon>
        <taxon>Autobranchia</taxon>
        <taxon>Heteroconchia</taxon>
        <taxon>Euheterodonta</taxon>
        <taxon>Imparidentia</taxon>
        <taxon>Neoheterodontei</taxon>
        <taxon>Myida</taxon>
        <taxon>Dreissenoidea</taxon>
        <taxon>Dreissenidae</taxon>
        <taxon>Dreissena</taxon>
    </lineage>
</organism>
<sequence length="182" mass="20769">MSERKDHVMRPFWLTLTLICILLYTRILTSSTVSSALCILYAPLCLRQHKTDVLQQTPKIKVLKARPFTESFNRAQRCVQNGCERYGDPKQENRCLQHYLEAKARYSPDFTQEKLKDLHKIQEASGAAQLALSVHAGYQATMPHLHAQTTVGYPDEFLSALAMVENSRKIIPALEGYCYYCA</sequence>
<gene>
    <name evidence="1" type="ORF">DPMN_053248</name>
</gene>
<comment type="caution">
    <text evidence="1">The sequence shown here is derived from an EMBL/GenBank/DDBJ whole genome shotgun (WGS) entry which is preliminary data.</text>
</comment>
<evidence type="ECO:0000313" key="1">
    <source>
        <dbReference type="EMBL" id="KAH3727317.1"/>
    </source>
</evidence>
<protein>
    <submittedName>
        <fullName evidence="1">Uncharacterized protein</fullName>
    </submittedName>
</protein>
<accession>A0A9D4HNN5</accession>
<dbReference type="Proteomes" id="UP000828390">
    <property type="component" value="Unassembled WGS sequence"/>
</dbReference>
<dbReference type="EMBL" id="JAIWYP010000012">
    <property type="protein sequence ID" value="KAH3727317.1"/>
    <property type="molecule type" value="Genomic_DNA"/>
</dbReference>
<reference evidence="1" key="1">
    <citation type="journal article" date="2019" name="bioRxiv">
        <title>The Genome of the Zebra Mussel, Dreissena polymorpha: A Resource for Invasive Species Research.</title>
        <authorList>
            <person name="McCartney M.A."/>
            <person name="Auch B."/>
            <person name="Kono T."/>
            <person name="Mallez S."/>
            <person name="Zhang Y."/>
            <person name="Obille A."/>
            <person name="Becker A."/>
            <person name="Abrahante J.E."/>
            <person name="Garbe J."/>
            <person name="Badalamenti J.P."/>
            <person name="Herman A."/>
            <person name="Mangelson H."/>
            <person name="Liachko I."/>
            <person name="Sullivan S."/>
            <person name="Sone E.D."/>
            <person name="Koren S."/>
            <person name="Silverstein K.A.T."/>
            <person name="Beckman K.B."/>
            <person name="Gohl D.M."/>
        </authorList>
    </citation>
    <scope>NUCLEOTIDE SEQUENCE</scope>
    <source>
        <strain evidence="1">Duluth1</strain>
        <tissue evidence="1">Whole animal</tissue>
    </source>
</reference>